<gene>
    <name evidence="2" type="ORF">LIER_17138</name>
</gene>
<feature type="chain" id="PRO_5043741375" evidence="1">
    <location>
        <begin position="24"/>
        <end position="325"/>
    </location>
</feature>
<proteinExistence type="predicted"/>
<sequence>MMSSLTIALVVLILGMMLWCVRGHNAKSGVQSAMPYGNRLGRKEMVSKIWKAKRQVPDRVQNVSHNFLQPGDSSTSCPEEVAVVLHKEQVTRLTVEQYSVTATDGKHRMAEPHGILVQIADLRPNPEDVKIAHNRVINSELHTPRLRLPKIATSVDNGLTTGQDHMSLMSDEDDGQKRLVVNDFLHYVTALQLKIDQADNTVIDRIRKSPSTSEFLKKKIVSNAYLEEAKAWIWDHGTKEELCDKSAPGKQGQHNNAKTTWADLVEAEELQQVVQKDQPREQRNWSTTVQVAQIGEATGIVKAALKQLNGADGLRGQRLSFDDKG</sequence>
<protein>
    <submittedName>
        <fullName evidence="2">Uncharacterized protein</fullName>
    </submittedName>
</protein>
<organism evidence="2 3">
    <name type="scientific">Lithospermum erythrorhizon</name>
    <name type="common">Purple gromwell</name>
    <name type="synonym">Lithospermum officinale var. erythrorhizon</name>
    <dbReference type="NCBI Taxonomy" id="34254"/>
    <lineage>
        <taxon>Eukaryota</taxon>
        <taxon>Viridiplantae</taxon>
        <taxon>Streptophyta</taxon>
        <taxon>Embryophyta</taxon>
        <taxon>Tracheophyta</taxon>
        <taxon>Spermatophyta</taxon>
        <taxon>Magnoliopsida</taxon>
        <taxon>eudicotyledons</taxon>
        <taxon>Gunneridae</taxon>
        <taxon>Pentapetalae</taxon>
        <taxon>asterids</taxon>
        <taxon>lamiids</taxon>
        <taxon>Boraginales</taxon>
        <taxon>Boraginaceae</taxon>
        <taxon>Boraginoideae</taxon>
        <taxon>Lithospermeae</taxon>
        <taxon>Lithospermum</taxon>
    </lineage>
</organism>
<reference evidence="2 3" key="1">
    <citation type="submission" date="2024-01" db="EMBL/GenBank/DDBJ databases">
        <title>The complete chloroplast genome sequence of Lithospermum erythrorhizon: insights into the phylogenetic relationship among Boraginaceae species and the maternal lineages of purple gromwells.</title>
        <authorList>
            <person name="Okada T."/>
            <person name="Watanabe K."/>
        </authorList>
    </citation>
    <scope>NUCLEOTIDE SEQUENCE [LARGE SCALE GENOMIC DNA]</scope>
</reference>
<keyword evidence="3" id="KW-1185">Reference proteome</keyword>
<evidence type="ECO:0000313" key="3">
    <source>
        <dbReference type="Proteomes" id="UP001454036"/>
    </source>
</evidence>
<dbReference type="AlphaFoldDB" id="A0AAV3QDK4"/>
<name>A0AAV3QDK4_LITER</name>
<keyword evidence="1" id="KW-0732">Signal</keyword>
<evidence type="ECO:0000313" key="2">
    <source>
        <dbReference type="EMBL" id="GAA0160623.1"/>
    </source>
</evidence>
<comment type="caution">
    <text evidence="2">The sequence shown here is derived from an EMBL/GenBank/DDBJ whole genome shotgun (WGS) entry which is preliminary data.</text>
</comment>
<evidence type="ECO:0000256" key="1">
    <source>
        <dbReference type="SAM" id="SignalP"/>
    </source>
</evidence>
<feature type="signal peptide" evidence="1">
    <location>
        <begin position="1"/>
        <end position="23"/>
    </location>
</feature>
<dbReference type="Proteomes" id="UP001454036">
    <property type="component" value="Unassembled WGS sequence"/>
</dbReference>
<dbReference type="EMBL" id="BAABME010003939">
    <property type="protein sequence ID" value="GAA0160623.1"/>
    <property type="molecule type" value="Genomic_DNA"/>
</dbReference>
<accession>A0AAV3QDK4</accession>